<evidence type="ECO:0000313" key="4">
    <source>
        <dbReference type="Proteomes" id="UP000280346"/>
    </source>
</evidence>
<dbReference type="InterPro" id="IPR050266">
    <property type="entry name" value="AB_hydrolase_sf"/>
</dbReference>
<dbReference type="InterPro" id="IPR000073">
    <property type="entry name" value="AB_hydrolase_1"/>
</dbReference>
<feature type="domain" description="AB hydrolase-1" evidence="2">
    <location>
        <begin position="275"/>
        <end position="390"/>
    </location>
</feature>
<accession>A0A3S0V0R9</accession>
<reference evidence="3 4" key="1">
    <citation type="submission" date="2018-12" db="EMBL/GenBank/DDBJ databases">
        <authorList>
            <person name="Yang Y."/>
        </authorList>
    </citation>
    <scope>NUCLEOTIDE SEQUENCE [LARGE SCALE GENOMIC DNA]</scope>
    <source>
        <strain evidence="3 4">GSF71</strain>
    </source>
</reference>
<dbReference type="AlphaFoldDB" id="A0A3S0V0R9"/>
<dbReference type="PRINTS" id="PR00111">
    <property type="entry name" value="ABHYDROLASE"/>
</dbReference>
<dbReference type="Gene3D" id="3.40.50.1820">
    <property type="entry name" value="alpha/beta hydrolase"/>
    <property type="match status" value="2"/>
</dbReference>
<keyword evidence="1 3" id="KW-0378">Hydrolase</keyword>
<dbReference type="PANTHER" id="PTHR43798:SF31">
    <property type="entry name" value="AB HYDROLASE SUPERFAMILY PROTEIN YCLE"/>
    <property type="match status" value="1"/>
</dbReference>
<evidence type="ECO:0000259" key="2">
    <source>
        <dbReference type="Pfam" id="PF00561"/>
    </source>
</evidence>
<dbReference type="SUPFAM" id="SSF53474">
    <property type="entry name" value="alpha/beta-Hydrolases"/>
    <property type="match status" value="2"/>
</dbReference>
<dbReference type="InterPro" id="IPR029058">
    <property type="entry name" value="AB_hydrolase_fold"/>
</dbReference>
<comment type="caution">
    <text evidence="3">The sequence shown here is derived from an EMBL/GenBank/DDBJ whole genome shotgun (WGS) entry which is preliminary data.</text>
</comment>
<proteinExistence type="predicted"/>
<evidence type="ECO:0000256" key="1">
    <source>
        <dbReference type="ARBA" id="ARBA00022801"/>
    </source>
</evidence>
<dbReference type="Pfam" id="PF00561">
    <property type="entry name" value="Abhydrolase_1"/>
    <property type="match status" value="2"/>
</dbReference>
<gene>
    <name evidence="3" type="ORF">EJ913_15225</name>
</gene>
<sequence>MAFPHYATTAAGQLRVWREGSGPDLVVLPGLTVAASVRARMLAETAPGWTVTVVELPGIGGSAGLWADSLEGLAERIAEALAALGIGPAVLLAHDLTGPLAVALARRVAIPPAAVLLSGADAARAWSGQGIRPPSLAPRQDGAHLLALWTHIRDRHLLDPEIPHLPAFDGPAIPSDADLNEAVVAASVAPERYEALWSLCVGGSWNGVSVNGVSVEEIADGALAARLVSLRGALPKAGALPPTRPFADPAALWCDHVDIPAGRVHLRRAGGEGRPLLVFQTGGGSAAPFAPVVRKLAERHRVIAPDYLGNGWSDKPERPASIEALATDALAVADALGLEEFDLWGSHTGALVALEILLRQPNRVGRAVLEAPVFVSGGFLDDVLRHYFPPLVPDRWGRHLVQAWNWRRDMFLYWPWYRVERAAARRLGLPEAEDLHAFTVGLLQSGAHYDRAYRAAFEYDTAARIGQATRPMMICSGADDMLADSLDHARTLAPPGTLVTLTPATVWWPRQRADAVAETLRMYEDFLEG</sequence>
<dbReference type="OrthoDB" id="9812774at2"/>
<protein>
    <submittedName>
        <fullName evidence="3">Alpha/beta fold hydrolase</fullName>
    </submittedName>
</protein>
<feature type="domain" description="AB hydrolase-1" evidence="2">
    <location>
        <begin position="25"/>
        <end position="135"/>
    </location>
</feature>
<dbReference type="GO" id="GO:0016020">
    <property type="term" value="C:membrane"/>
    <property type="evidence" value="ECO:0007669"/>
    <property type="project" value="TreeGrafter"/>
</dbReference>
<dbReference type="GO" id="GO:0016787">
    <property type="term" value="F:hydrolase activity"/>
    <property type="evidence" value="ECO:0007669"/>
    <property type="project" value="UniProtKB-KW"/>
</dbReference>
<evidence type="ECO:0000313" key="3">
    <source>
        <dbReference type="EMBL" id="RUQ69714.1"/>
    </source>
</evidence>
<dbReference type="RefSeq" id="WP_126999307.1">
    <property type="nucleotide sequence ID" value="NZ_JBNPXW010000003.1"/>
</dbReference>
<dbReference type="EMBL" id="RZIJ01000011">
    <property type="protein sequence ID" value="RUQ69714.1"/>
    <property type="molecule type" value="Genomic_DNA"/>
</dbReference>
<name>A0A3S0V0R9_9PROT</name>
<keyword evidence="4" id="KW-1185">Reference proteome</keyword>
<dbReference type="Proteomes" id="UP000280346">
    <property type="component" value="Unassembled WGS sequence"/>
</dbReference>
<organism evidence="3 4">
    <name type="scientific">Azospirillum doebereinerae</name>
    <dbReference type="NCBI Taxonomy" id="92933"/>
    <lineage>
        <taxon>Bacteria</taxon>
        <taxon>Pseudomonadati</taxon>
        <taxon>Pseudomonadota</taxon>
        <taxon>Alphaproteobacteria</taxon>
        <taxon>Rhodospirillales</taxon>
        <taxon>Azospirillaceae</taxon>
        <taxon>Azospirillum</taxon>
    </lineage>
</organism>
<dbReference type="PANTHER" id="PTHR43798">
    <property type="entry name" value="MONOACYLGLYCEROL LIPASE"/>
    <property type="match status" value="1"/>
</dbReference>